<evidence type="ECO:0000259" key="2">
    <source>
        <dbReference type="PROSITE" id="PS50108"/>
    </source>
</evidence>
<dbReference type="AlphaFoldDB" id="A0A2H8TYY9"/>
<keyword evidence="4" id="KW-0808">Transferase</keyword>
<dbReference type="InterPro" id="IPR001180">
    <property type="entry name" value="CNH_dom"/>
</dbReference>
<evidence type="ECO:0000313" key="4">
    <source>
        <dbReference type="EMBL" id="MBW18378.1"/>
    </source>
</evidence>
<dbReference type="CDD" id="cd00132">
    <property type="entry name" value="CRIB"/>
    <property type="match status" value="1"/>
</dbReference>
<keyword evidence="4" id="KW-0418">Kinase</keyword>
<dbReference type="GO" id="GO:0031032">
    <property type="term" value="P:actomyosin structure organization"/>
    <property type="evidence" value="ECO:0007669"/>
    <property type="project" value="TreeGrafter"/>
</dbReference>
<dbReference type="SMART" id="SM00285">
    <property type="entry name" value="PBD"/>
    <property type="match status" value="1"/>
</dbReference>
<dbReference type="PROSITE" id="PS50108">
    <property type="entry name" value="CRIB"/>
    <property type="match status" value="1"/>
</dbReference>
<dbReference type="OrthoDB" id="6764942at2759"/>
<evidence type="ECO:0000259" key="3">
    <source>
        <dbReference type="PROSITE" id="PS50219"/>
    </source>
</evidence>
<feature type="compositionally biased region" description="Polar residues" evidence="1">
    <location>
        <begin position="313"/>
        <end position="325"/>
    </location>
</feature>
<dbReference type="EMBL" id="GFXV01006573">
    <property type="protein sequence ID" value="MBW18378.1"/>
    <property type="molecule type" value="Transcribed_RNA"/>
</dbReference>
<feature type="compositionally biased region" description="Polar residues" evidence="1">
    <location>
        <begin position="249"/>
        <end position="278"/>
    </location>
</feature>
<reference evidence="4" key="1">
    <citation type="submission" date="2017-10" db="EMBL/GenBank/DDBJ databases">
        <title>Transcriptome Assembly of Sugarcane Aphid Adults.</title>
        <authorList>
            <person name="Scully E.D."/>
            <person name="Palmer N.A."/>
            <person name="Geib S.M."/>
            <person name="Sarath G."/>
            <person name="Sattler S.E."/>
        </authorList>
    </citation>
    <scope>NUCLEOTIDE SEQUENCE</scope>
    <source>
        <tissue evidence="4">Whole body</tissue>
    </source>
</reference>
<dbReference type="PANTHER" id="PTHR22988">
    <property type="entry name" value="MYOTONIC DYSTROPHY S/T KINASE-RELATED"/>
    <property type="match status" value="1"/>
</dbReference>
<evidence type="ECO:0000256" key="1">
    <source>
        <dbReference type="SAM" id="MobiDB-lite"/>
    </source>
</evidence>
<sequence>MLPSQAQSLTIFTDGRLCVGYHSGFSVYHITGDHHPISLVHPDNHMMGFLSYSAMDAIKAIELPRGEFLLIFQSLGIFVDSQGRKSRDREIMYPSDLIDASYCDGHLLIYSETHINIFNADSGDWIQTLNLRNSHPINNTGSLTVCYIDDLPCIIYLSNVHQRELINIRWRDLTGNMSIPRTRRRFSMREGQKAIRGPDRRSKIISAPTNFNHISHMGPGDGIQIQRLLDLPTTVETADSMPPTKPLQPFTSTTSKHSFQIARSPSQQHSTLSGSTAKRSYIKKKTILPPRTPESFGSNYSHHHSDTDLPPNMSHSLNRSISSLNEYKDHQIGSSRHSVASNNSSNTSTPPSPNREHGSSSYDS</sequence>
<gene>
    <name evidence="4" type="primary">gek_6</name>
</gene>
<feature type="domain" description="CNH" evidence="3">
    <location>
        <begin position="1"/>
        <end position="144"/>
    </location>
</feature>
<dbReference type="GO" id="GO:0004674">
    <property type="term" value="F:protein serine/threonine kinase activity"/>
    <property type="evidence" value="ECO:0007669"/>
    <property type="project" value="TreeGrafter"/>
</dbReference>
<dbReference type="Pfam" id="PF00780">
    <property type="entry name" value="CNH"/>
    <property type="match status" value="1"/>
</dbReference>
<dbReference type="InterPro" id="IPR050839">
    <property type="entry name" value="Rho-assoc_Ser/Thr_Kinase"/>
</dbReference>
<accession>A0A2H8TYY9</accession>
<dbReference type="PROSITE" id="PS50219">
    <property type="entry name" value="CNH"/>
    <property type="match status" value="1"/>
</dbReference>
<dbReference type="PANTHER" id="PTHR22988:SF66">
    <property type="entry name" value="SERINE_THREONINE-PROTEIN KINASE GENGHIS KHAN"/>
    <property type="match status" value="1"/>
</dbReference>
<organism evidence="4">
    <name type="scientific">Melanaphis sacchari</name>
    <dbReference type="NCBI Taxonomy" id="742174"/>
    <lineage>
        <taxon>Eukaryota</taxon>
        <taxon>Metazoa</taxon>
        <taxon>Ecdysozoa</taxon>
        <taxon>Arthropoda</taxon>
        <taxon>Hexapoda</taxon>
        <taxon>Insecta</taxon>
        <taxon>Pterygota</taxon>
        <taxon>Neoptera</taxon>
        <taxon>Paraneoptera</taxon>
        <taxon>Hemiptera</taxon>
        <taxon>Sternorrhyncha</taxon>
        <taxon>Aphidomorpha</taxon>
        <taxon>Aphidoidea</taxon>
        <taxon>Aphididae</taxon>
        <taxon>Aphidini</taxon>
        <taxon>Melanaphis</taxon>
    </lineage>
</organism>
<dbReference type="GO" id="GO:0005737">
    <property type="term" value="C:cytoplasm"/>
    <property type="evidence" value="ECO:0007669"/>
    <property type="project" value="TreeGrafter"/>
</dbReference>
<dbReference type="GO" id="GO:0005856">
    <property type="term" value="C:cytoskeleton"/>
    <property type="evidence" value="ECO:0007669"/>
    <property type="project" value="TreeGrafter"/>
</dbReference>
<dbReference type="InterPro" id="IPR000095">
    <property type="entry name" value="CRIB_dom"/>
</dbReference>
<feature type="domain" description="CRIB" evidence="2">
    <location>
        <begin position="205"/>
        <end position="218"/>
    </location>
</feature>
<feature type="compositionally biased region" description="Low complexity" evidence="1">
    <location>
        <begin position="334"/>
        <end position="349"/>
    </location>
</feature>
<feature type="region of interest" description="Disordered" evidence="1">
    <location>
        <begin position="236"/>
        <end position="364"/>
    </location>
</feature>
<protein>
    <submittedName>
        <fullName evidence="4">Serine/threonine-protein kinase Genghis Khan</fullName>
    </submittedName>
</protein>
<proteinExistence type="predicted"/>
<name>A0A2H8TYY9_9HEMI</name>